<sequence length="190" mass="20507">MKEVRIHGRGGQGSVTMASILALSFFDDGKYCQAFPSFGSERTGAPVQAFARVSDNPIRTRHQIYDPDYVVVQDVTLIASVPVAKGLKDSGKLIINTETDLKEIIKNFGDNKINESSIILFPALKIAMKILGKPIVNTTLLGAFSAITGEVSIDSVKKEIEARFGSKLGKINADAAQAAYDYIKGEKIGL</sequence>
<keyword evidence="3" id="KW-0670">Pyruvate</keyword>
<dbReference type="EMBL" id="SGBC01000003">
    <property type="protein sequence ID" value="RZD15910.1"/>
    <property type="molecule type" value="Genomic_DNA"/>
</dbReference>
<keyword evidence="1" id="KW-0560">Oxidoreductase</keyword>
<evidence type="ECO:0000313" key="4">
    <source>
        <dbReference type="Proteomes" id="UP000316562"/>
    </source>
</evidence>
<comment type="caution">
    <text evidence="3">The sequence shown here is derived from an EMBL/GenBank/DDBJ whole genome shotgun (WGS) entry which is preliminary data.</text>
</comment>
<dbReference type="Pfam" id="PF01558">
    <property type="entry name" value="POR"/>
    <property type="match status" value="1"/>
</dbReference>
<dbReference type="GO" id="GO:0016625">
    <property type="term" value="F:oxidoreductase activity, acting on the aldehyde or oxo group of donors, iron-sulfur protein as acceptor"/>
    <property type="evidence" value="ECO:0007669"/>
    <property type="project" value="InterPro"/>
</dbReference>
<dbReference type="InterPro" id="IPR019752">
    <property type="entry name" value="Pyrv/ketoisovalerate_OxRed_cat"/>
</dbReference>
<dbReference type="Gene3D" id="3.40.920.10">
    <property type="entry name" value="Pyruvate-ferredoxin oxidoreductase, PFOR, domain III"/>
    <property type="match status" value="1"/>
</dbReference>
<proteinExistence type="predicted"/>
<dbReference type="SUPFAM" id="SSF53323">
    <property type="entry name" value="Pyruvate-ferredoxin oxidoreductase, PFOR, domain III"/>
    <property type="match status" value="1"/>
</dbReference>
<accession>A0A519BF67</accession>
<dbReference type="AlphaFoldDB" id="A0A519BF67"/>
<evidence type="ECO:0000259" key="2">
    <source>
        <dbReference type="Pfam" id="PF01558"/>
    </source>
</evidence>
<dbReference type="NCBIfam" id="TIGR02175">
    <property type="entry name" value="PorC_KorC"/>
    <property type="match status" value="1"/>
</dbReference>
<dbReference type="PANTHER" id="PTHR43366:SF1">
    <property type="entry name" value="PYRUVATE SYNTHASE SUBUNIT PORC"/>
    <property type="match status" value="1"/>
</dbReference>
<dbReference type="PANTHER" id="PTHR43366">
    <property type="entry name" value="PYRUVATE SYNTHASE SUBUNIT PORC"/>
    <property type="match status" value="1"/>
</dbReference>
<dbReference type="InterPro" id="IPR002869">
    <property type="entry name" value="Pyrv_flavodox_OxRed_cen"/>
</dbReference>
<organism evidence="3 4">
    <name type="scientific">Acididesulfobacter guangdongensis</name>
    <dbReference type="NCBI Taxonomy" id="2597225"/>
    <lineage>
        <taxon>Bacteria</taxon>
        <taxon>Deltaproteobacteria</taxon>
        <taxon>Candidatus Acidulodesulfobacterales</taxon>
        <taxon>Candidatus Acididesulfobacter</taxon>
    </lineage>
</organism>
<protein>
    <submittedName>
        <fullName evidence="3">Pyruvate ferredoxin oxidoreductase subunit gamma</fullName>
    </submittedName>
</protein>
<name>A0A519BF67_ACIG2</name>
<dbReference type="NCBIfam" id="NF006321">
    <property type="entry name" value="PRK08534.1"/>
    <property type="match status" value="1"/>
</dbReference>
<gene>
    <name evidence="3" type="ORF">EVJ46_06850</name>
</gene>
<feature type="domain" description="Pyruvate/ketoisovalerate oxidoreductase catalytic" evidence="2">
    <location>
        <begin position="10"/>
        <end position="181"/>
    </location>
</feature>
<dbReference type="InterPro" id="IPR051626">
    <property type="entry name" value="Oxidoreductase_gamma_subunit"/>
</dbReference>
<reference evidence="3 4" key="1">
    <citation type="journal article" date="2019" name="ISME J.">
        <title>Insights into ecological role of a new deltaproteobacterial order Candidatus Acidulodesulfobacterales by metagenomics and metatranscriptomics.</title>
        <authorList>
            <person name="Tan S."/>
            <person name="Liu J."/>
            <person name="Fang Y."/>
            <person name="Hedlund B.P."/>
            <person name="Lian Z.H."/>
            <person name="Huang L.Y."/>
            <person name="Li J.T."/>
            <person name="Huang L.N."/>
            <person name="Li W.J."/>
            <person name="Jiang H.C."/>
            <person name="Dong H.L."/>
            <person name="Shu W.S."/>
        </authorList>
    </citation>
    <scope>NUCLEOTIDE SEQUENCE [LARGE SCALE GENOMIC DNA]</scope>
    <source>
        <strain evidence="3">AP2</strain>
    </source>
</reference>
<dbReference type="InterPro" id="IPR011894">
    <property type="entry name" value="PorC_KorC"/>
</dbReference>
<evidence type="ECO:0000256" key="1">
    <source>
        <dbReference type="ARBA" id="ARBA00023002"/>
    </source>
</evidence>
<dbReference type="Proteomes" id="UP000316562">
    <property type="component" value="Unassembled WGS sequence"/>
</dbReference>
<evidence type="ECO:0000313" key="3">
    <source>
        <dbReference type="EMBL" id="RZD15910.1"/>
    </source>
</evidence>